<accession>A0A9P5YS91</accession>
<reference evidence="2" key="1">
    <citation type="submission" date="2020-11" db="EMBL/GenBank/DDBJ databases">
        <authorList>
            <consortium name="DOE Joint Genome Institute"/>
            <person name="Ahrendt S."/>
            <person name="Riley R."/>
            <person name="Andreopoulos W."/>
            <person name="Labutti K."/>
            <person name="Pangilinan J."/>
            <person name="Ruiz-Duenas F.J."/>
            <person name="Barrasa J.M."/>
            <person name="Sanchez-Garcia M."/>
            <person name="Camarero S."/>
            <person name="Miyauchi S."/>
            <person name="Serrano A."/>
            <person name="Linde D."/>
            <person name="Babiker R."/>
            <person name="Drula E."/>
            <person name="Ayuso-Fernandez I."/>
            <person name="Pacheco R."/>
            <person name="Padilla G."/>
            <person name="Ferreira P."/>
            <person name="Barriuso J."/>
            <person name="Kellner H."/>
            <person name="Castanera R."/>
            <person name="Alfaro M."/>
            <person name="Ramirez L."/>
            <person name="Pisabarro A.G."/>
            <person name="Kuo A."/>
            <person name="Tritt A."/>
            <person name="Lipzen A."/>
            <person name="He G."/>
            <person name="Yan M."/>
            <person name="Ng V."/>
            <person name="Cullen D."/>
            <person name="Martin F."/>
            <person name="Rosso M.-N."/>
            <person name="Henrissat B."/>
            <person name="Hibbett D."/>
            <person name="Martinez A.T."/>
            <person name="Grigoriev I.V."/>
        </authorList>
    </citation>
    <scope>NUCLEOTIDE SEQUENCE</scope>
    <source>
        <strain evidence="2">CIRM-BRFM 674</strain>
    </source>
</reference>
<name>A0A9P5YS91_9AGAR</name>
<dbReference type="AlphaFoldDB" id="A0A9P5YS91"/>
<comment type="caution">
    <text evidence="2">The sequence shown here is derived from an EMBL/GenBank/DDBJ whole genome shotgun (WGS) entry which is preliminary data.</text>
</comment>
<proteinExistence type="predicted"/>
<gene>
    <name evidence="2" type="ORF">BDN70DRAFT_898617</name>
</gene>
<keyword evidence="3" id="KW-1185">Reference proteome</keyword>
<evidence type="ECO:0000313" key="3">
    <source>
        <dbReference type="Proteomes" id="UP000807469"/>
    </source>
</evidence>
<dbReference type="Proteomes" id="UP000807469">
    <property type="component" value="Unassembled WGS sequence"/>
</dbReference>
<dbReference type="EMBL" id="MU155357">
    <property type="protein sequence ID" value="KAF9474887.1"/>
    <property type="molecule type" value="Genomic_DNA"/>
</dbReference>
<evidence type="ECO:0000313" key="2">
    <source>
        <dbReference type="EMBL" id="KAF9474887.1"/>
    </source>
</evidence>
<feature type="region of interest" description="Disordered" evidence="1">
    <location>
        <begin position="14"/>
        <end position="44"/>
    </location>
</feature>
<organism evidence="2 3">
    <name type="scientific">Pholiota conissans</name>
    <dbReference type="NCBI Taxonomy" id="109636"/>
    <lineage>
        <taxon>Eukaryota</taxon>
        <taxon>Fungi</taxon>
        <taxon>Dikarya</taxon>
        <taxon>Basidiomycota</taxon>
        <taxon>Agaricomycotina</taxon>
        <taxon>Agaricomycetes</taxon>
        <taxon>Agaricomycetidae</taxon>
        <taxon>Agaricales</taxon>
        <taxon>Agaricineae</taxon>
        <taxon>Strophariaceae</taxon>
        <taxon>Pholiota</taxon>
    </lineage>
</organism>
<sequence>MGFGKRRLQSGLTITMYRGTDDEDGDRKAASNRLDRRKSRDVPADVMEMRRRSTSTAGAVIELRKGERRALGVLATCWYGMRGDDGAASQRPSRDSPLSHRVILKMRTATVLRPI</sequence>
<protein>
    <submittedName>
        <fullName evidence="2">Uncharacterized protein</fullName>
    </submittedName>
</protein>
<evidence type="ECO:0000256" key="1">
    <source>
        <dbReference type="SAM" id="MobiDB-lite"/>
    </source>
</evidence>